<evidence type="ECO:0000313" key="8">
    <source>
        <dbReference type="EMBL" id="RUT03570.1"/>
    </source>
</evidence>
<dbReference type="PANTHER" id="PTHR43065">
    <property type="entry name" value="SENSOR HISTIDINE KINASE"/>
    <property type="match status" value="1"/>
</dbReference>
<dbReference type="EMBL" id="RSCL01000013">
    <property type="protein sequence ID" value="RUT03570.1"/>
    <property type="molecule type" value="Genomic_DNA"/>
</dbReference>
<name>A0A3S1CHM1_9CYAN</name>
<evidence type="ECO:0000256" key="2">
    <source>
        <dbReference type="ARBA" id="ARBA00012438"/>
    </source>
</evidence>
<dbReference type="PANTHER" id="PTHR43065:SF50">
    <property type="entry name" value="HISTIDINE KINASE"/>
    <property type="match status" value="1"/>
</dbReference>
<protein>
    <recommendedName>
        <fullName evidence="2">histidine kinase</fullName>
        <ecNumber evidence="2">2.7.13.3</ecNumber>
    </recommendedName>
</protein>
<keyword evidence="9" id="KW-1185">Reference proteome</keyword>
<evidence type="ECO:0000256" key="4">
    <source>
        <dbReference type="ARBA" id="ARBA00022777"/>
    </source>
</evidence>
<dbReference type="EC" id="2.7.13.3" evidence="2"/>
<dbReference type="InterPro" id="IPR005467">
    <property type="entry name" value="His_kinase_dom"/>
</dbReference>
<dbReference type="Proteomes" id="UP000271624">
    <property type="component" value="Unassembled WGS sequence"/>
</dbReference>
<dbReference type="InterPro" id="IPR004358">
    <property type="entry name" value="Sig_transdc_His_kin-like_C"/>
</dbReference>
<dbReference type="PROSITE" id="PS50109">
    <property type="entry name" value="HIS_KIN"/>
    <property type="match status" value="1"/>
</dbReference>
<comment type="caution">
    <text evidence="8">The sequence shown here is derived from an EMBL/GenBank/DDBJ whole genome shotgun (WGS) entry which is preliminary data.</text>
</comment>
<proteinExistence type="predicted"/>
<dbReference type="CDD" id="cd00082">
    <property type="entry name" value="HisKA"/>
    <property type="match status" value="1"/>
</dbReference>
<feature type="transmembrane region" description="Helical" evidence="6">
    <location>
        <begin position="6"/>
        <end position="23"/>
    </location>
</feature>
<evidence type="ECO:0000313" key="9">
    <source>
        <dbReference type="Proteomes" id="UP000271624"/>
    </source>
</evidence>
<dbReference type="InterPro" id="IPR036890">
    <property type="entry name" value="HATPase_C_sf"/>
</dbReference>
<dbReference type="Gene3D" id="3.30.565.10">
    <property type="entry name" value="Histidine kinase-like ATPase, C-terminal domain"/>
    <property type="match status" value="1"/>
</dbReference>
<gene>
    <name evidence="8" type="ORF">DSM106972_052090</name>
</gene>
<dbReference type="Pfam" id="PF02518">
    <property type="entry name" value="HATPase_c"/>
    <property type="match status" value="1"/>
</dbReference>
<dbReference type="PRINTS" id="PR00344">
    <property type="entry name" value="BCTRLSENSOR"/>
</dbReference>
<dbReference type="InterPro" id="IPR036097">
    <property type="entry name" value="HisK_dim/P_sf"/>
</dbReference>
<dbReference type="SUPFAM" id="SSF55874">
    <property type="entry name" value="ATPase domain of HSP90 chaperone/DNA topoisomerase II/histidine kinase"/>
    <property type="match status" value="1"/>
</dbReference>
<evidence type="ECO:0000256" key="6">
    <source>
        <dbReference type="SAM" id="Phobius"/>
    </source>
</evidence>
<keyword evidence="6" id="KW-0812">Transmembrane</keyword>
<evidence type="ECO:0000256" key="1">
    <source>
        <dbReference type="ARBA" id="ARBA00000085"/>
    </source>
</evidence>
<keyword evidence="4" id="KW-0418">Kinase</keyword>
<reference evidence="8" key="1">
    <citation type="submission" date="2018-12" db="EMBL/GenBank/DDBJ databases">
        <authorList>
            <person name="Will S."/>
            <person name="Neumann-Schaal M."/>
            <person name="Henke P."/>
        </authorList>
    </citation>
    <scope>NUCLEOTIDE SEQUENCE</scope>
    <source>
        <strain evidence="8">PCC 7102</strain>
    </source>
</reference>
<accession>A0A3S1CHM1</accession>
<keyword evidence="6" id="KW-1133">Transmembrane helix</keyword>
<dbReference type="InterPro" id="IPR003594">
    <property type="entry name" value="HATPase_dom"/>
</dbReference>
<dbReference type="InterPro" id="IPR003661">
    <property type="entry name" value="HisK_dim/P_dom"/>
</dbReference>
<organism evidence="8 9">
    <name type="scientific">Dulcicalothrix desertica PCC 7102</name>
    <dbReference type="NCBI Taxonomy" id="232991"/>
    <lineage>
        <taxon>Bacteria</taxon>
        <taxon>Bacillati</taxon>
        <taxon>Cyanobacteriota</taxon>
        <taxon>Cyanophyceae</taxon>
        <taxon>Nostocales</taxon>
        <taxon>Calotrichaceae</taxon>
        <taxon>Dulcicalothrix</taxon>
    </lineage>
</organism>
<reference evidence="8" key="2">
    <citation type="journal article" date="2019" name="Genome Biol. Evol.">
        <title>Day and night: Metabolic profiles and evolutionary relationships of six axenic non-marine cyanobacteria.</title>
        <authorList>
            <person name="Will S.E."/>
            <person name="Henke P."/>
            <person name="Boedeker C."/>
            <person name="Huang S."/>
            <person name="Brinkmann H."/>
            <person name="Rohde M."/>
            <person name="Jarek M."/>
            <person name="Friedl T."/>
            <person name="Seufert S."/>
            <person name="Schumacher M."/>
            <person name="Overmann J."/>
            <person name="Neumann-Schaal M."/>
            <person name="Petersen J."/>
        </authorList>
    </citation>
    <scope>NUCLEOTIDE SEQUENCE [LARGE SCALE GENOMIC DNA]</scope>
    <source>
        <strain evidence="8">PCC 7102</strain>
    </source>
</reference>
<keyword evidence="3" id="KW-0597">Phosphoprotein</keyword>
<keyword evidence="4" id="KW-0808">Transferase</keyword>
<evidence type="ECO:0000259" key="7">
    <source>
        <dbReference type="PROSITE" id="PS50109"/>
    </source>
</evidence>
<keyword evidence="6" id="KW-0472">Membrane</keyword>
<comment type="catalytic activity">
    <reaction evidence="1">
        <text>ATP + protein L-histidine = ADP + protein N-phospho-L-histidine.</text>
        <dbReference type="EC" id="2.7.13.3"/>
    </reaction>
</comment>
<dbReference type="Gene3D" id="1.10.287.130">
    <property type="match status" value="1"/>
</dbReference>
<dbReference type="SMART" id="SM00387">
    <property type="entry name" value="HATPase_c"/>
    <property type="match status" value="1"/>
</dbReference>
<keyword evidence="5" id="KW-0902">Two-component regulatory system</keyword>
<dbReference type="OrthoDB" id="5401154at2"/>
<dbReference type="AlphaFoldDB" id="A0A3S1CHM1"/>
<feature type="transmembrane region" description="Helical" evidence="6">
    <location>
        <begin position="35"/>
        <end position="54"/>
    </location>
</feature>
<evidence type="ECO:0000256" key="3">
    <source>
        <dbReference type="ARBA" id="ARBA00022553"/>
    </source>
</evidence>
<evidence type="ECO:0000256" key="5">
    <source>
        <dbReference type="ARBA" id="ARBA00023012"/>
    </source>
</evidence>
<feature type="domain" description="Histidine kinase" evidence="7">
    <location>
        <begin position="136"/>
        <end position="393"/>
    </location>
</feature>
<dbReference type="GO" id="GO:0000155">
    <property type="term" value="F:phosphorelay sensor kinase activity"/>
    <property type="evidence" value="ECO:0007669"/>
    <property type="project" value="InterPro"/>
</dbReference>
<feature type="transmembrane region" description="Helical" evidence="6">
    <location>
        <begin position="60"/>
        <end position="84"/>
    </location>
</feature>
<sequence length="400" mass="45152">MIILGAGIMGLCIFRTSKILTLFEIEADRSSWQIMYRLMIFFLCNYSLLAYLISARLFEWIPLLTGMVFFFGALFVWFSVNVYYRTLNRFLQIQDKYRAAKENAETLLFQLQKVQQSQLQSIHRETMLALGQMVAGVAHEINNPVSFIEGNLGYVSSYTKNLLDLLDTYASVYPNPDSKVINAIASSDLEFIKSDFPSILNSMESGTTRINEIVQSLSSFSRLNETDFKKADIHEGIDSTLTILSHRLNSCGHRTKHIAVIKEYGEISKIYCNPRILNQVFFHVINNAIDALNKKAATSQIEEEETPTIRICTSYSQKNEINIQIIDNGSGITKEVCKNIFRPFFTTKPVGQGIGLGLSISHQIIVEQHGGTIKCTSTENQGAEFLITLPIDESLKFSQS</sequence>
<dbReference type="SUPFAM" id="SSF47384">
    <property type="entry name" value="Homodimeric domain of signal transducing histidine kinase"/>
    <property type="match status" value="1"/>
</dbReference>